<dbReference type="EMBL" id="GL376599">
    <property type="status" value="NOT_ANNOTATED_CDS"/>
    <property type="molecule type" value="Genomic_DNA"/>
</dbReference>
<reference evidence="3" key="2">
    <citation type="submission" date="2010-04" db="EMBL/GenBank/DDBJ databases">
        <authorList>
            <person name="Buell R."/>
            <person name="Hamilton J."/>
            <person name="Hostetler J."/>
        </authorList>
    </citation>
    <scope>NUCLEOTIDE SEQUENCE [LARGE SCALE GENOMIC DNA]</scope>
    <source>
        <strain evidence="3">DAOM:BR144</strain>
    </source>
</reference>
<evidence type="ECO:0000313" key="2">
    <source>
        <dbReference type="EnsemblProtists" id="PYU1_T009038"/>
    </source>
</evidence>
<dbReference type="Proteomes" id="UP000019132">
    <property type="component" value="Unassembled WGS sequence"/>
</dbReference>
<dbReference type="GO" id="GO:0005096">
    <property type="term" value="F:GTPase activator activity"/>
    <property type="evidence" value="ECO:0007669"/>
    <property type="project" value="InterPro"/>
</dbReference>
<dbReference type="GO" id="GO:0048471">
    <property type="term" value="C:perinuclear region of cytoplasm"/>
    <property type="evidence" value="ECO:0007669"/>
    <property type="project" value="TreeGrafter"/>
</dbReference>
<dbReference type="AlphaFoldDB" id="K3WVP0"/>
<organism evidence="2 3">
    <name type="scientific">Globisporangium ultimum (strain ATCC 200006 / CBS 805.95 / DAOM BR144)</name>
    <name type="common">Pythium ultimum</name>
    <dbReference type="NCBI Taxonomy" id="431595"/>
    <lineage>
        <taxon>Eukaryota</taxon>
        <taxon>Sar</taxon>
        <taxon>Stramenopiles</taxon>
        <taxon>Oomycota</taxon>
        <taxon>Peronosporomycetes</taxon>
        <taxon>Pythiales</taxon>
        <taxon>Pythiaceae</taxon>
        <taxon>Globisporangium</taxon>
    </lineage>
</organism>
<dbReference type="STRING" id="431595.K3WVP0"/>
<dbReference type="SUPFAM" id="SSF52047">
    <property type="entry name" value="RNI-like"/>
    <property type="match status" value="1"/>
</dbReference>
<dbReference type="GO" id="GO:0005829">
    <property type="term" value="C:cytosol"/>
    <property type="evidence" value="ECO:0007669"/>
    <property type="project" value="TreeGrafter"/>
</dbReference>
<dbReference type="SMART" id="SM00368">
    <property type="entry name" value="LRR_RI"/>
    <property type="match status" value="3"/>
</dbReference>
<dbReference type="VEuPathDB" id="FungiDB:PYU1_G009020"/>
<dbReference type="HOGENOM" id="CLU_542379_0_0_1"/>
<dbReference type="InterPro" id="IPR027038">
    <property type="entry name" value="RanGap"/>
</dbReference>
<evidence type="ECO:0000313" key="3">
    <source>
        <dbReference type="Proteomes" id="UP000019132"/>
    </source>
</evidence>
<dbReference type="GO" id="GO:0005634">
    <property type="term" value="C:nucleus"/>
    <property type="evidence" value="ECO:0007669"/>
    <property type="project" value="TreeGrafter"/>
</dbReference>
<keyword evidence="3" id="KW-1185">Reference proteome</keyword>
<dbReference type="eggNOG" id="ENOG502R9C2">
    <property type="taxonomic scope" value="Eukaryota"/>
</dbReference>
<sequence length="503" mass="55062">MVMSCNARWKVRIVRKQEQVSDPSNKATQLFSPRRTLEEKKKRLWLFSPSRWKTNATYSLSASTTHKAASQGVLINANDRCYRSIIALTNVSKSSNSAVRIGSQSAPRCDHRELVTPSSKNTTGLQETFALSPFAVLFHGSYAPLLTQIFGYLSGASIIRNRILNKLCHTVLPQAITDLRISTIALTKLLKGLQSDRRVNGSSLLPKLQHLCVVAERIKQASSLPPRSIPCDNKRFSFGNSASHGTSNHSVVASSCLPQRSSSRTTSGELTITTLAHVLAANGCPQLRKLCLCSTFINSVSGNAVFHLTEALKAGCCRELEYLWLGGNALGDYGAMCVSHVIQANACPKLVLLDLRSNFIAQDGIRYLSTAFASLTEKCHIRQLCLGNNLITPTVLQVLLRCFRDGSMRELEFLGLDHNFLSRECLDALALQLVSGQCPQLRELCVGGNLGLSENDISSAFRDVADSAAGACWGLFRATYSAKSSSSLAEHEGGRRSKRQRRE</sequence>
<dbReference type="GO" id="GO:0031267">
    <property type="term" value="F:small GTPase binding"/>
    <property type="evidence" value="ECO:0007669"/>
    <property type="project" value="TreeGrafter"/>
</dbReference>
<dbReference type="InterPro" id="IPR032675">
    <property type="entry name" value="LRR_dom_sf"/>
</dbReference>
<dbReference type="PANTHER" id="PTHR24113:SF15">
    <property type="entry name" value="NACHT DOMAIN-CONTAINING PROTEIN"/>
    <property type="match status" value="1"/>
</dbReference>
<dbReference type="InParanoid" id="K3WVP0"/>
<proteinExistence type="predicted"/>
<feature type="region of interest" description="Disordered" evidence="1">
    <location>
        <begin position="483"/>
        <end position="503"/>
    </location>
</feature>
<evidence type="ECO:0000256" key="1">
    <source>
        <dbReference type="SAM" id="MobiDB-lite"/>
    </source>
</evidence>
<reference evidence="2" key="3">
    <citation type="submission" date="2015-02" db="UniProtKB">
        <authorList>
            <consortium name="EnsemblProtists"/>
        </authorList>
    </citation>
    <scope>IDENTIFICATION</scope>
    <source>
        <strain evidence="2">DAOM BR144</strain>
    </source>
</reference>
<name>K3WVP0_GLOUD</name>
<accession>K3WVP0</accession>
<dbReference type="GO" id="GO:0006913">
    <property type="term" value="P:nucleocytoplasmic transport"/>
    <property type="evidence" value="ECO:0007669"/>
    <property type="project" value="TreeGrafter"/>
</dbReference>
<dbReference type="PANTHER" id="PTHR24113">
    <property type="entry name" value="RAN GTPASE-ACTIVATING PROTEIN 1"/>
    <property type="match status" value="1"/>
</dbReference>
<protein>
    <submittedName>
        <fullName evidence="2">Uncharacterized protein</fullName>
    </submittedName>
</protein>
<dbReference type="Gene3D" id="3.80.10.10">
    <property type="entry name" value="Ribonuclease Inhibitor"/>
    <property type="match status" value="1"/>
</dbReference>
<dbReference type="EnsemblProtists" id="PYU1_T009038">
    <property type="protein sequence ID" value="PYU1_T009038"/>
    <property type="gene ID" value="PYU1_G009020"/>
</dbReference>
<reference evidence="3" key="1">
    <citation type="journal article" date="2010" name="Genome Biol.">
        <title>Genome sequence of the necrotrophic plant pathogen Pythium ultimum reveals original pathogenicity mechanisms and effector repertoire.</title>
        <authorList>
            <person name="Levesque C.A."/>
            <person name="Brouwer H."/>
            <person name="Cano L."/>
            <person name="Hamilton J.P."/>
            <person name="Holt C."/>
            <person name="Huitema E."/>
            <person name="Raffaele S."/>
            <person name="Robideau G.P."/>
            <person name="Thines M."/>
            <person name="Win J."/>
            <person name="Zerillo M.M."/>
            <person name="Beakes G.W."/>
            <person name="Boore J.L."/>
            <person name="Busam D."/>
            <person name="Dumas B."/>
            <person name="Ferriera S."/>
            <person name="Fuerstenberg S.I."/>
            <person name="Gachon C.M."/>
            <person name="Gaulin E."/>
            <person name="Govers F."/>
            <person name="Grenville-Briggs L."/>
            <person name="Horner N."/>
            <person name="Hostetler J."/>
            <person name="Jiang R.H."/>
            <person name="Johnson J."/>
            <person name="Krajaejun T."/>
            <person name="Lin H."/>
            <person name="Meijer H.J."/>
            <person name="Moore B."/>
            <person name="Morris P."/>
            <person name="Phuntmart V."/>
            <person name="Puiu D."/>
            <person name="Shetty J."/>
            <person name="Stajich J.E."/>
            <person name="Tripathy S."/>
            <person name="Wawra S."/>
            <person name="van West P."/>
            <person name="Whitty B.R."/>
            <person name="Coutinho P.M."/>
            <person name="Henrissat B."/>
            <person name="Martin F."/>
            <person name="Thomas P.D."/>
            <person name="Tyler B.M."/>
            <person name="De Vries R.P."/>
            <person name="Kamoun S."/>
            <person name="Yandell M."/>
            <person name="Tisserat N."/>
            <person name="Buell C.R."/>
        </authorList>
    </citation>
    <scope>NUCLEOTIDE SEQUENCE</scope>
    <source>
        <strain evidence="3">DAOM:BR144</strain>
    </source>
</reference>